<sequence length="613" mass="70852">MSYFLSPFENLGDIVDLKRSRKNLNIGPLENQNADDIHLYNANISTNNFKFIAHGSSTLKKYNSYIKSYDNNGTCIWFINDGWISDDNINLSKFFFDVDLTKKEHLYNSALSGNFNDFRNTPTTNDVFDKIEDSLSLLHLNSNLQDIQSIHKDTLTKSLQVGNMVFQNMESLMVTGLSVEKFYYHNIDTKKNMNNCYLRSENDDVLINGLRTNKTKWFDLFLNDDGLLKNEFKLDTSYKNANINNTVTANTLKNMYDATLFRFNEKKQHIDKQHLLNTLSNYAVDGIFVRSSNLLNEDKFETSLCRFNLNLGNVSTQDDSNVSFSNISVTNDLTFDMKSYMYDLDDLFLTCKNNNGDVQLSNLKIATNEHLGFVKFVYDFESPENPVYGVMNWKNLKKKHTTFNRIINNFKSLYYQNKFTDYVDDINLLDTNLSQFKSLTNDFSSLICENLEILNISYSGDFTHLNTYPTSIHAFENDIFLINRFQNCIGMHENAASNITNLGCGNLSIQNKHSVLIESGDAVFKVVETDQLYIYPNQFNIINKWLQVNEQNQIIYADLPIVSKNNYGVVKKLNNFNTIGDTYTVSITSFKQMYDLLLEKIEDLDNRIYSFLV</sequence>
<name>A0A6C0BR87_9ZZZZ</name>
<proteinExistence type="predicted"/>
<reference evidence="1" key="1">
    <citation type="journal article" date="2020" name="Nature">
        <title>Giant virus diversity and host interactions through global metagenomics.</title>
        <authorList>
            <person name="Schulz F."/>
            <person name="Roux S."/>
            <person name="Paez-Espino D."/>
            <person name="Jungbluth S."/>
            <person name="Walsh D.A."/>
            <person name="Denef V.J."/>
            <person name="McMahon K.D."/>
            <person name="Konstantinidis K.T."/>
            <person name="Eloe-Fadrosh E.A."/>
            <person name="Kyrpides N.C."/>
            <person name="Woyke T."/>
        </authorList>
    </citation>
    <scope>NUCLEOTIDE SEQUENCE</scope>
    <source>
        <strain evidence="1">GVMAG-M-3300018416-26</strain>
    </source>
</reference>
<dbReference type="EMBL" id="MN739216">
    <property type="protein sequence ID" value="QHS94144.1"/>
    <property type="molecule type" value="Genomic_DNA"/>
</dbReference>
<evidence type="ECO:0000313" key="1">
    <source>
        <dbReference type="EMBL" id="QHS94144.1"/>
    </source>
</evidence>
<accession>A0A6C0BR87</accession>
<protein>
    <submittedName>
        <fullName evidence="1">Uncharacterized protein</fullName>
    </submittedName>
</protein>
<organism evidence="1">
    <name type="scientific">viral metagenome</name>
    <dbReference type="NCBI Taxonomy" id="1070528"/>
    <lineage>
        <taxon>unclassified sequences</taxon>
        <taxon>metagenomes</taxon>
        <taxon>organismal metagenomes</taxon>
    </lineage>
</organism>
<dbReference type="AlphaFoldDB" id="A0A6C0BR87"/>